<protein>
    <submittedName>
        <fullName evidence="1">Uncharacterized protein</fullName>
    </submittedName>
</protein>
<reference evidence="1 2" key="1">
    <citation type="submission" date="2022-12" db="EMBL/GenBank/DDBJ databases">
        <title>Chromosome-scale assembly of the Ensete ventricosum genome.</title>
        <authorList>
            <person name="Dussert Y."/>
            <person name="Stocks J."/>
            <person name="Wendawek A."/>
            <person name="Woldeyes F."/>
            <person name="Nichols R.A."/>
            <person name="Borrell J.S."/>
        </authorList>
    </citation>
    <scope>NUCLEOTIDE SEQUENCE [LARGE SCALE GENOMIC DNA]</scope>
    <source>
        <strain evidence="2">cv. Maze</strain>
        <tissue evidence="1">Seeds</tissue>
    </source>
</reference>
<organism evidence="1 2">
    <name type="scientific">Ensete ventricosum</name>
    <name type="common">Abyssinian banana</name>
    <name type="synonym">Musa ensete</name>
    <dbReference type="NCBI Taxonomy" id="4639"/>
    <lineage>
        <taxon>Eukaryota</taxon>
        <taxon>Viridiplantae</taxon>
        <taxon>Streptophyta</taxon>
        <taxon>Embryophyta</taxon>
        <taxon>Tracheophyta</taxon>
        <taxon>Spermatophyta</taxon>
        <taxon>Magnoliopsida</taxon>
        <taxon>Liliopsida</taxon>
        <taxon>Zingiberales</taxon>
        <taxon>Musaceae</taxon>
        <taxon>Ensete</taxon>
    </lineage>
</organism>
<evidence type="ECO:0000313" key="2">
    <source>
        <dbReference type="Proteomes" id="UP001222027"/>
    </source>
</evidence>
<evidence type="ECO:0000313" key="1">
    <source>
        <dbReference type="EMBL" id="KAJ8500847.1"/>
    </source>
</evidence>
<dbReference type="Proteomes" id="UP001222027">
    <property type="component" value="Unassembled WGS sequence"/>
</dbReference>
<sequence length="87" mass="9970">MLFISSATDDQNGVCSLLQPSFHPLHKLAKRSRQNNKEITFDLGLVQTLKLKIMKHILRNSILPNGQQTFFEPLLCMVYAILHRHIG</sequence>
<proteinExistence type="predicted"/>
<accession>A0AAV8RIZ5</accession>
<name>A0AAV8RIZ5_ENSVE</name>
<comment type="caution">
    <text evidence="1">The sequence shown here is derived from an EMBL/GenBank/DDBJ whole genome shotgun (WGS) entry which is preliminary data.</text>
</comment>
<dbReference type="AlphaFoldDB" id="A0AAV8RIZ5"/>
<gene>
    <name evidence="1" type="ORF">OPV22_011399</name>
</gene>
<dbReference type="EMBL" id="JAQQAF010000003">
    <property type="protein sequence ID" value="KAJ8500847.1"/>
    <property type="molecule type" value="Genomic_DNA"/>
</dbReference>
<keyword evidence="2" id="KW-1185">Reference proteome</keyword>